<evidence type="ECO:0000313" key="3">
    <source>
        <dbReference type="Proteomes" id="UP000534286"/>
    </source>
</evidence>
<gene>
    <name evidence="2" type="ORF">FHR32_003268</name>
</gene>
<reference evidence="2 3" key="1">
    <citation type="submission" date="2020-08" db="EMBL/GenBank/DDBJ databases">
        <title>Sequencing the genomes of 1000 actinobacteria strains.</title>
        <authorList>
            <person name="Klenk H.-P."/>
        </authorList>
    </citation>
    <scope>NUCLEOTIDE SEQUENCE [LARGE SCALE GENOMIC DNA]</scope>
    <source>
        <strain evidence="2 3">DSM 43023</strain>
    </source>
</reference>
<accession>A0A7W7RWP1</accession>
<dbReference type="Pfam" id="PF25967">
    <property type="entry name" value="RND-MFP_C"/>
    <property type="match status" value="1"/>
</dbReference>
<proteinExistence type="predicted"/>
<dbReference type="InterPro" id="IPR058627">
    <property type="entry name" value="MdtA-like_C"/>
</dbReference>
<evidence type="ECO:0000313" key="2">
    <source>
        <dbReference type="EMBL" id="MBB4938963.1"/>
    </source>
</evidence>
<organism evidence="2 3">
    <name type="scientific">Streptosporangium album</name>
    <dbReference type="NCBI Taxonomy" id="47479"/>
    <lineage>
        <taxon>Bacteria</taxon>
        <taxon>Bacillati</taxon>
        <taxon>Actinomycetota</taxon>
        <taxon>Actinomycetes</taxon>
        <taxon>Streptosporangiales</taxon>
        <taxon>Streptosporangiaceae</taxon>
        <taxon>Streptosporangium</taxon>
    </lineage>
</organism>
<keyword evidence="3" id="KW-1185">Reference proteome</keyword>
<feature type="domain" description="Multidrug resistance protein MdtA-like C-terminal permuted SH3" evidence="1">
    <location>
        <begin position="90"/>
        <end position="149"/>
    </location>
</feature>
<dbReference type="Proteomes" id="UP000534286">
    <property type="component" value="Unassembled WGS sequence"/>
</dbReference>
<dbReference type="AlphaFoldDB" id="A0A7W7RWP1"/>
<dbReference type="Gene3D" id="2.40.420.20">
    <property type="match status" value="1"/>
</dbReference>
<evidence type="ECO:0000259" key="1">
    <source>
        <dbReference type="Pfam" id="PF25967"/>
    </source>
</evidence>
<name>A0A7W7RWP1_9ACTN</name>
<protein>
    <submittedName>
        <fullName evidence="2">Multidrug efflux pump subunit AcrA (Membrane-fusion protein)</fullName>
    </submittedName>
</protein>
<comment type="caution">
    <text evidence="2">The sequence shown here is derived from an EMBL/GenBank/DDBJ whole genome shotgun (WGS) entry which is preliminary data.</text>
</comment>
<dbReference type="EMBL" id="JACHJU010000001">
    <property type="protein sequence ID" value="MBB4938963.1"/>
    <property type="molecule type" value="Genomic_DNA"/>
</dbReference>
<sequence length="151" mass="15852">MLSVTNRQKRVNVKLPLANQQLAKVRGRVEITLPDGTRTKGKVVSVGTPKQESDGSVSIPAVVALDDPAAAGDLQQANVTVSFPSEVRKNVLSIPVVALIALDDEHFGVEVVGPKGSVRRVPVTTGLFAGDRVEISGDGLEAGQKVVIPKL</sequence>